<comment type="caution">
    <text evidence="8">The sequence shown here is derived from an EMBL/GenBank/DDBJ whole genome shotgun (WGS) entry which is preliminary data.</text>
</comment>
<dbReference type="Proteomes" id="UP000569914">
    <property type="component" value="Unassembled WGS sequence"/>
</dbReference>
<proteinExistence type="inferred from homology"/>
<dbReference type="RefSeq" id="WP_312879538.1">
    <property type="nucleotide sequence ID" value="NZ_JACCBU010000001.1"/>
</dbReference>
<dbReference type="GO" id="GO:0008270">
    <property type="term" value="F:zinc ion binding"/>
    <property type="evidence" value="ECO:0007669"/>
    <property type="project" value="InterPro"/>
</dbReference>
<organism evidence="8 9">
    <name type="scientific">Microlunatus parietis</name>
    <dbReference type="NCBI Taxonomy" id="682979"/>
    <lineage>
        <taxon>Bacteria</taxon>
        <taxon>Bacillati</taxon>
        <taxon>Actinomycetota</taxon>
        <taxon>Actinomycetes</taxon>
        <taxon>Propionibacteriales</taxon>
        <taxon>Propionibacteriaceae</taxon>
        <taxon>Microlunatus</taxon>
    </lineage>
</organism>
<protein>
    <submittedName>
        <fullName evidence="8">Threonine dehydrogenase-like Zn-dependent dehydrogenase</fullName>
    </submittedName>
</protein>
<dbReference type="CDD" id="cd08239">
    <property type="entry name" value="THR_DH_like"/>
    <property type="match status" value="1"/>
</dbReference>
<keyword evidence="4" id="KW-0560">Oxidoreductase</keyword>
<evidence type="ECO:0000259" key="7">
    <source>
        <dbReference type="SMART" id="SM00829"/>
    </source>
</evidence>
<dbReference type="InterPro" id="IPR002328">
    <property type="entry name" value="ADH_Zn_CS"/>
</dbReference>
<evidence type="ECO:0000256" key="6">
    <source>
        <dbReference type="SAM" id="MobiDB-lite"/>
    </source>
</evidence>
<dbReference type="Gene3D" id="3.90.180.10">
    <property type="entry name" value="Medium-chain alcohol dehydrogenases, catalytic domain"/>
    <property type="match status" value="1"/>
</dbReference>
<dbReference type="SUPFAM" id="SSF51735">
    <property type="entry name" value="NAD(P)-binding Rossmann-fold domains"/>
    <property type="match status" value="1"/>
</dbReference>
<evidence type="ECO:0000256" key="2">
    <source>
        <dbReference type="ARBA" id="ARBA00022723"/>
    </source>
</evidence>
<keyword evidence="2 5" id="KW-0479">Metal-binding</keyword>
<dbReference type="PANTHER" id="PTHR43401">
    <property type="entry name" value="L-THREONINE 3-DEHYDROGENASE"/>
    <property type="match status" value="1"/>
</dbReference>
<dbReference type="InterPro" id="IPR050129">
    <property type="entry name" value="Zn_alcohol_dh"/>
</dbReference>
<dbReference type="EMBL" id="JACCBU010000001">
    <property type="protein sequence ID" value="NYE74738.1"/>
    <property type="molecule type" value="Genomic_DNA"/>
</dbReference>
<keyword evidence="9" id="KW-1185">Reference proteome</keyword>
<feature type="compositionally biased region" description="Polar residues" evidence="6">
    <location>
        <begin position="1"/>
        <end position="11"/>
    </location>
</feature>
<dbReference type="InterPro" id="IPR013149">
    <property type="entry name" value="ADH-like_C"/>
</dbReference>
<feature type="region of interest" description="Disordered" evidence="6">
    <location>
        <begin position="1"/>
        <end position="21"/>
    </location>
</feature>
<evidence type="ECO:0000256" key="1">
    <source>
        <dbReference type="ARBA" id="ARBA00001947"/>
    </source>
</evidence>
<evidence type="ECO:0000256" key="3">
    <source>
        <dbReference type="ARBA" id="ARBA00022833"/>
    </source>
</evidence>
<dbReference type="InterPro" id="IPR013154">
    <property type="entry name" value="ADH-like_N"/>
</dbReference>
<evidence type="ECO:0000256" key="5">
    <source>
        <dbReference type="RuleBase" id="RU361277"/>
    </source>
</evidence>
<gene>
    <name evidence="8" type="ORF">BKA15_006067</name>
</gene>
<feature type="domain" description="Enoyl reductase (ER)" evidence="7">
    <location>
        <begin position="17"/>
        <end position="347"/>
    </location>
</feature>
<reference evidence="8 9" key="1">
    <citation type="submission" date="2020-07" db="EMBL/GenBank/DDBJ databases">
        <title>Sequencing the genomes of 1000 actinobacteria strains.</title>
        <authorList>
            <person name="Klenk H.-P."/>
        </authorList>
    </citation>
    <scope>NUCLEOTIDE SEQUENCE [LARGE SCALE GENOMIC DNA]</scope>
    <source>
        <strain evidence="8 9">DSM 22083</strain>
    </source>
</reference>
<dbReference type="Pfam" id="PF08240">
    <property type="entry name" value="ADH_N"/>
    <property type="match status" value="1"/>
</dbReference>
<evidence type="ECO:0000256" key="4">
    <source>
        <dbReference type="ARBA" id="ARBA00023002"/>
    </source>
</evidence>
<dbReference type="InterPro" id="IPR020843">
    <property type="entry name" value="ER"/>
</dbReference>
<dbReference type="InterPro" id="IPR011032">
    <property type="entry name" value="GroES-like_sf"/>
</dbReference>
<evidence type="ECO:0000313" key="8">
    <source>
        <dbReference type="EMBL" id="NYE74738.1"/>
    </source>
</evidence>
<dbReference type="PROSITE" id="PS00059">
    <property type="entry name" value="ADH_ZINC"/>
    <property type="match status" value="1"/>
</dbReference>
<comment type="similarity">
    <text evidence="5">Belongs to the zinc-containing alcohol dehydrogenase family.</text>
</comment>
<dbReference type="Gene3D" id="3.40.50.720">
    <property type="entry name" value="NAD(P)-binding Rossmann-like Domain"/>
    <property type="match status" value="1"/>
</dbReference>
<dbReference type="GO" id="GO:0016491">
    <property type="term" value="F:oxidoreductase activity"/>
    <property type="evidence" value="ECO:0007669"/>
    <property type="project" value="UniProtKB-KW"/>
</dbReference>
<dbReference type="Pfam" id="PF00107">
    <property type="entry name" value="ADH_zinc_N"/>
    <property type="match status" value="1"/>
</dbReference>
<dbReference type="InterPro" id="IPR036291">
    <property type="entry name" value="NAD(P)-bd_dom_sf"/>
</dbReference>
<dbReference type="AlphaFoldDB" id="A0A7Y9IDX4"/>
<comment type="cofactor">
    <cofactor evidence="1 5">
        <name>Zn(2+)</name>
        <dbReference type="ChEBI" id="CHEBI:29105"/>
    </cofactor>
</comment>
<name>A0A7Y9IDX4_9ACTN</name>
<dbReference type="PANTHER" id="PTHR43401:SF5">
    <property type="entry name" value="ALCOHOL DEHYDROGENASE-RELATED"/>
    <property type="match status" value="1"/>
</dbReference>
<dbReference type="SUPFAM" id="SSF50129">
    <property type="entry name" value="GroES-like"/>
    <property type="match status" value="1"/>
</dbReference>
<dbReference type="SMART" id="SM00829">
    <property type="entry name" value="PKS_ER"/>
    <property type="match status" value="1"/>
</dbReference>
<accession>A0A7Y9IDX4</accession>
<keyword evidence="3 5" id="KW-0862">Zinc</keyword>
<sequence>MTTELPTTMTGITLPGGSRVDRAEVPVPQPGPGQVLVEVRASSICGSDIRAIYREHLGHGAEAYQGVIAGHEPAGRIVAVGAGVTEHAVGDRVACYHISGCGQCAECRHGYYIGCTSSVRAAYGWQRDGGHAPYLLAQADTCIPLPDELSYADGALASCGFGTAYEGLLRLDLSGRDRLLITGLGPVGLAAGMLAKAMGAGPVVGLDVMPDRVALATELGVIDHGFTVEQTAELDAVTGDGFSAAIDCSGSAPGRHTAIERLATWGRCAFVGEGSTLSLEVSPLLIHKQITLYGSWVTSLRHLQDLLEHLVRWGIRPEQTITHRFGLDDAETAYRLADEGRSGKVCLFPHGTD</sequence>
<evidence type="ECO:0000313" key="9">
    <source>
        <dbReference type="Proteomes" id="UP000569914"/>
    </source>
</evidence>